<sequence length="232" mass="25620">MTVKEPRSAYALRLKQSDTALTPKADRLGNITLMFNDKERALDGDQISAELRTSDQRVIPLTVRAEQGQWVIQPEAMASLPAPIHGLQEVWVDVRTEQDGLNVRRSAKVAFGVGQPTASLADTQLVQGAEPRALVQVDVNTPSRFEARAVLYATNAKGALVPAMETHVAQSLNSGRSELVMPFDGELLAQRGLQAPYALRHLRLFDQKQLALLEQQSAPVRLVDRPLRDDLR</sequence>
<accession>A0ABS8GBS8</accession>
<comment type="caution">
    <text evidence="2">The sequence shown here is derived from an EMBL/GenBank/DDBJ whole genome shotgun (WGS) entry which is preliminary data.</text>
</comment>
<gene>
    <name evidence="2" type="ORF">LJ739_17215</name>
</gene>
<reference evidence="2 3" key="1">
    <citation type="submission" date="2021-10" db="EMBL/GenBank/DDBJ databases">
        <title>Draft genome of Aestuariibacter halophilus JC2043.</title>
        <authorList>
            <person name="Emsley S.A."/>
            <person name="Pfannmuller K.M."/>
            <person name="Ushijima B."/>
            <person name="Saw J.H."/>
            <person name="Videau P."/>
        </authorList>
    </citation>
    <scope>NUCLEOTIDE SEQUENCE [LARGE SCALE GENOMIC DNA]</scope>
    <source>
        <strain evidence="2 3">JC2043</strain>
    </source>
</reference>
<dbReference type="Gene3D" id="2.60.40.3870">
    <property type="entry name" value="Uncharacterised protein PF16024, DUF4785"/>
    <property type="match status" value="1"/>
</dbReference>
<dbReference type="Pfam" id="PF20943">
    <property type="entry name" value="DUF4785_3rd"/>
    <property type="match status" value="1"/>
</dbReference>
<dbReference type="InterPro" id="IPR048295">
    <property type="entry name" value="DUF4785_C"/>
</dbReference>
<dbReference type="EMBL" id="JAJEWP010000006">
    <property type="protein sequence ID" value="MCC2617997.1"/>
    <property type="molecule type" value="Genomic_DNA"/>
</dbReference>
<evidence type="ECO:0000259" key="1">
    <source>
        <dbReference type="Pfam" id="PF20943"/>
    </source>
</evidence>
<evidence type="ECO:0000313" key="3">
    <source>
        <dbReference type="Proteomes" id="UP001520878"/>
    </source>
</evidence>
<dbReference type="Proteomes" id="UP001520878">
    <property type="component" value="Unassembled WGS sequence"/>
</dbReference>
<dbReference type="RefSeq" id="WP_229162450.1">
    <property type="nucleotide sequence ID" value="NZ_JAJEWP010000006.1"/>
</dbReference>
<keyword evidence="3" id="KW-1185">Reference proteome</keyword>
<organism evidence="2 3">
    <name type="scientific">Fluctibacter halophilus</name>
    <dbReference type="NCBI Taxonomy" id="226011"/>
    <lineage>
        <taxon>Bacteria</taxon>
        <taxon>Pseudomonadati</taxon>
        <taxon>Pseudomonadota</taxon>
        <taxon>Gammaproteobacteria</taxon>
        <taxon>Alteromonadales</taxon>
        <taxon>Alteromonadaceae</taxon>
        <taxon>Fluctibacter</taxon>
    </lineage>
</organism>
<protein>
    <submittedName>
        <fullName evidence="2">DUF4785 family protein</fullName>
    </submittedName>
</protein>
<feature type="domain" description="DUF4785" evidence="1">
    <location>
        <begin position="118"/>
        <end position="222"/>
    </location>
</feature>
<name>A0ABS8GBS8_9ALTE</name>
<evidence type="ECO:0000313" key="2">
    <source>
        <dbReference type="EMBL" id="MCC2617997.1"/>
    </source>
</evidence>
<proteinExistence type="predicted"/>